<feature type="transmembrane region" description="Helical" evidence="7">
    <location>
        <begin position="240"/>
        <end position="260"/>
    </location>
</feature>
<evidence type="ECO:0000259" key="10">
    <source>
        <dbReference type="PROSITE" id="PS50939"/>
    </source>
</evidence>
<proteinExistence type="predicted"/>
<dbReference type="SUPFAM" id="SSF49344">
    <property type="entry name" value="CBD9-like"/>
    <property type="match status" value="1"/>
</dbReference>
<dbReference type="Proteomes" id="UP001222325">
    <property type="component" value="Unassembled WGS sequence"/>
</dbReference>
<feature type="domain" description="DOMON" evidence="9">
    <location>
        <begin position="29"/>
        <end position="145"/>
    </location>
</feature>
<feature type="transmembrane region" description="Helical" evidence="7">
    <location>
        <begin position="202"/>
        <end position="219"/>
    </location>
</feature>
<evidence type="ECO:0000256" key="6">
    <source>
        <dbReference type="ARBA" id="ARBA00023136"/>
    </source>
</evidence>
<dbReference type="InterPro" id="IPR005018">
    <property type="entry name" value="DOMON_domain"/>
</dbReference>
<organism evidence="11 12">
    <name type="scientific">Mycena belliarum</name>
    <dbReference type="NCBI Taxonomy" id="1033014"/>
    <lineage>
        <taxon>Eukaryota</taxon>
        <taxon>Fungi</taxon>
        <taxon>Dikarya</taxon>
        <taxon>Basidiomycota</taxon>
        <taxon>Agaricomycotina</taxon>
        <taxon>Agaricomycetes</taxon>
        <taxon>Agaricomycetidae</taxon>
        <taxon>Agaricales</taxon>
        <taxon>Marasmiineae</taxon>
        <taxon>Mycenaceae</taxon>
        <taxon>Mycena</taxon>
    </lineage>
</organism>
<keyword evidence="3 7" id="KW-0812">Transmembrane</keyword>
<evidence type="ECO:0000256" key="7">
    <source>
        <dbReference type="SAM" id="Phobius"/>
    </source>
</evidence>
<dbReference type="Pfam" id="PF16010">
    <property type="entry name" value="CDH-cyt"/>
    <property type="match status" value="1"/>
</dbReference>
<keyword evidence="4" id="KW-0249">Electron transport</keyword>
<evidence type="ECO:0000313" key="11">
    <source>
        <dbReference type="EMBL" id="KAJ7098113.1"/>
    </source>
</evidence>
<comment type="subcellular location">
    <subcellularLocation>
        <location evidence="1">Membrane</location>
    </subcellularLocation>
</comment>
<feature type="signal peptide" evidence="8">
    <location>
        <begin position="1"/>
        <end position="22"/>
    </location>
</feature>
<keyword evidence="2" id="KW-0813">Transport</keyword>
<dbReference type="SMART" id="SM00665">
    <property type="entry name" value="B561"/>
    <property type="match status" value="1"/>
</dbReference>
<keyword evidence="12" id="KW-1185">Reference proteome</keyword>
<dbReference type="PANTHER" id="PTHR47797">
    <property type="entry name" value="DEHYDROGENASE, PUTATIVE (AFU_ORTHOLOGUE AFUA_8G05805)-RELATED"/>
    <property type="match status" value="1"/>
</dbReference>
<gene>
    <name evidence="11" type="ORF">B0H15DRAFT_645407</name>
</gene>
<feature type="domain" description="Cytochrome b561" evidence="10">
    <location>
        <begin position="154"/>
        <end position="372"/>
    </location>
</feature>
<protein>
    <recommendedName>
        <fullName evidence="13">Cytochrome b561 domain-containing protein</fullName>
    </recommendedName>
</protein>
<dbReference type="PANTHER" id="PTHR47797:SF3">
    <property type="entry name" value="CYTOCHROME B561 DOMAIN-CONTAINING PROTEIN"/>
    <property type="match status" value="1"/>
</dbReference>
<evidence type="ECO:0000256" key="8">
    <source>
        <dbReference type="SAM" id="SignalP"/>
    </source>
</evidence>
<keyword evidence="5 7" id="KW-1133">Transmembrane helix</keyword>
<evidence type="ECO:0000256" key="4">
    <source>
        <dbReference type="ARBA" id="ARBA00022982"/>
    </source>
</evidence>
<feature type="transmembrane region" description="Helical" evidence="7">
    <location>
        <begin position="314"/>
        <end position="332"/>
    </location>
</feature>
<feature type="transmembrane region" description="Helical" evidence="7">
    <location>
        <begin position="352"/>
        <end position="370"/>
    </location>
</feature>
<evidence type="ECO:0000256" key="3">
    <source>
        <dbReference type="ARBA" id="ARBA00022692"/>
    </source>
</evidence>
<evidence type="ECO:0008006" key="13">
    <source>
        <dbReference type="Google" id="ProtNLM"/>
    </source>
</evidence>
<evidence type="ECO:0000313" key="12">
    <source>
        <dbReference type="Proteomes" id="UP001222325"/>
    </source>
</evidence>
<keyword evidence="8" id="KW-0732">Signal</keyword>
<keyword evidence="6 7" id="KW-0472">Membrane</keyword>
<dbReference type="GO" id="GO:0016020">
    <property type="term" value="C:membrane"/>
    <property type="evidence" value="ECO:0007669"/>
    <property type="project" value="UniProtKB-SubCell"/>
</dbReference>
<dbReference type="InterPro" id="IPR006593">
    <property type="entry name" value="Cyt_b561/ferric_Rdtase_TM"/>
</dbReference>
<evidence type="ECO:0000259" key="9">
    <source>
        <dbReference type="PROSITE" id="PS50836"/>
    </source>
</evidence>
<dbReference type="EMBL" id="JARJCN010000009">
    <property type="protein sequence ID" value="KAJ7098113.1"/>
    <property type="molecule type" value="Genomic_DNA"/>
</dbReference>
<dbReference type="Gene3D" id="2.60.40.1210">
    <property type="entry name" value="Cellobiose dehydrogenase, cytochrome domain"/>
    <property type="match status" value="1"/>
</dbReference>
<evidence type="ECO:0000256" key="1">
    <source>
        <dbReference type="ARBA" id="ARBA00004370"/>
    </source>
</evidence>
<dbReference type="CDD" id="cd08760">
    <property type="entry name" value="Cyt_b561_FRRS1_like"/>
    <property type="match status" value="1"/>
</dbReference>
<dbReference type="PROSITE" id="PS50939">
    <property type="entry name" value="CYTOCHROME_B561"/>
    <property type="match status" value="1"/>
</dbReference>
<accession>A0AAD6XWQ3</accession>
<dbReference type="InterPro" id="IPR015920">
    <property type="entry name" value="Cellobiose_DH-like_cyt"/>
</dbReference>
<dbReference type="Gene3D" id="1.20.120.1770">
    <property type="match status" value="1"/>
</dbReference>
<dbReference type="Pfam" id="PF03188">
    <property type="entry name" value="Cytochrom_B561"/>
    <property type="match status" value="1"/>
</dbReference>
<evidence type="ECO:0000256" key="5">
    <source>
        <dbReference type="ARBA" id="ARBA00022989"/>
    </source>
</evidence>
<sequence length="426" mass="47394">MSRFHRLTGLLLWLQALTVVRAAMGESGCNLFFCMNVTMTKSTMTYEVTPIFEPFGWVGLGFGRQMQGTHMIVLWNRKDGTPVLSQRYGVGHVEPVLESHPPRIATMVAPTATAWKHKGNYTTTAFQIPRNQTNPRPGQIIWAYSLRRPDDDETSDLTGHYVAGTVNMRLDKAVPDLPGQVDTDTPTQGPGDALKPLSHQKLIWHGILLSVGFLVLLPTGSLIARWGRTFTPRWFKAHRIVNFGVALPVIAAGFVLGPLAVRERQATHFADAHQICGALLFALYIGQLFLGWYIHARRAVPERAPHPLSNILHAMLGISTIALAFLQVRSGVSEWSMRTGREDLPHWCYDALIAWAVVTPLSYFAGLALLRRQFAQEQQGHTYDANSPEGKNYIALADTPSLDSEHDVPMYSELESGFPLLRHPSS</sequence>
<name>A0AAD6XWQ3_9AGAR</name>
<feature type="chain" id="PRO_5041949041" description="Cytochrome b561 domain-containing protein" evidence="8">
    <location>
        <begin position="23"/>
        <end position="426"/>
    </location>
</feature>
<dbReference type="AlphaFoldDB" id="A0AAD6XWQ3"/>
<comment type="caution">
    <text evidence="11">The sequence shown here is derived from an EMBL/GenBank/DDBJ whole genome shotgun (WGS) entry which is preliminary data.</text>
</comment>
<feature type="transmembrane region" description="Helical" evidence="7">
    <location>
        <begin position="272"/>
        <end position="294"/>
    </location>
</feature>
<reference evidence="11" key="1">
    <citation type="submission" date="2023-03" db="EMBL/GenBank/DDBJ databases">
        <title>Massive genome expansion in bonnet fungi (Mycena s.s.) driven by repeated elements and novel gene families across ecological guilds.</title>
        <authorList>
            <consortium name="Lawrence Berkeley National Laboratory"/>
            <person name="Harder C.B."/>
            <person name="Miyauchi S."/>
            <person name="Viragh M."/>
            <person name="Kuo A."/>
            <person name="Thoen E."/>
            <person name="Andreopoulos B."/>
            <person name="Lu D."/>
            <person name="Skrede I."/>
            <person name="Drula E."/>
            <person name="Henrissat B."/>
            <person name="Morin E."/>
            <person name="Kohler A."/>
            <person name="Barry K."/>
            <person name="LaButti K."/>
            <person name="Morin E."/>
            <person name="Salamov A."/>
            <person name="Lipzen A."/>
            <person name="Mereny Z."/>
            <person name="Hegedus B."/>
            <person name="Baldrian P."/>
            <person name="Stursova M."/>
            <person name="Weitz H."/>
            <person name="Taylor A."/>
            <person name="Grigoriev I.V."/>
            <person name="Nagy L.G."/>
            <person name="Martin F."/>
            <person name="Kauserud H."/>
        </authorList>
    </citation>
    <scope>NUCLEOTIDE SEQUENCE</scope>
    <source>
        <strain evidence="11">CBHHK173m</strain>
    </source>
</reference>
<dbReference type="PROSITE" id="PS50836">
    <property type="entry name" value="DOMON"/>
    <property type="match status" value="1"/>
</dbReference>
<dbReference type="SMART" id="SM00664">
    <property type="entry name" value="DoH"/>
    <property type="match status" value="1"/>
</dbReference>
<evidence type="ECO:0000256" key="2">
    <source>
        <dbReference type="ARBA" id="ARBA00022448"/>
    </source>
</evidence>